<gene>
    <name evidence="7" type="ORF">CCMP2556_LOCUS18289</name>
</gene>
<dbReference type="SUPFAM" id="SSF90209">
    <property type="entry name" value="Ran binding protein zinc finger-like"/>
    <property type="match status" value="1"/>
</dbReference>
<evidence type="ECO:0000256" key="2">
    <source>
        <dbReference type="ARBA" id="ARBA00022771"/>
    </source>
</evidence>
<comment type="caution">
    <text evidence="7">The sequence shown here is derived from an EMBL/GenBank/DDBJ whole genome shotgun (WGS) entry which is preliminary data.</text>
</comment>
<reference evidence="7 8" key="1">
    <citation type="submission" date="2024-02" db="EMBL/GenBank/DDBJ databases">
        <authorList>
            <person name="Chen Y."/>
            <person name="Shah S."/>
            <person name="Dougan E. K."/>
            <person name="Thang M."/>
            <person name="Chan C."/>
        </authorList>
    </citation>
    <scope>NUCLEOTIDE SEQUENCE [LARGE SCALE GENOMIC DNA]</scope>
</reference>
<dbReference type="InterPro" id="IPR036443">
    <property type="entry name" value="Znf_RanBP2_sf"/>
</dbReference>
<dbReference type="PROSITE" id="PS01358">
    <property type="entry name" value="ZF_RANBP2_1"/>
    <property type="match status" value="1"/>
</dbReference>
<feature type="compositionally biased region" description="Basic and acidic residues" evidence="5">
    <location>
        <begin position="147"/>
        <end position="162"/>
    </location>
</feature>
<sequence>MMCLFKPNTYDPKDWQCPKPSCRTVNFKKRQTCISCGARKPEGTNRPLDDWRDGEKLFKKGSTLEDWSDLMQGGLLPNHMIWVNASSHDDVWSYAKSVLSKGCLMEHEYYDWNSRPQGRVEDWGDLGHGHLIGGHLVASDGYYEWHGKQEQQRKKEEEKENVAEGEAEATRGLSLEDDAWAYAESVLNKGFILEYDAMIGVESPKESHV</sequence>
<organism evidence="7 8">
    <name type="scientific">Durusdinium trenchii</name>
    <dbReference type="NCBI Taxonomy" id="1381693"/>
    <lineage>
        <taxon>Eukaryota</taxon>
        <taxon>Sar</taxon>
        <taxon>Alveolata</taxon>
        <taxon>Dinophyceae</taxon>
        <taxon>Suessiales</taxon>
        <taxon>Symbiodiniaceae</taxon>
        <taxon>Durusdinium</taxon>
    </lineage>
</organism>
<evidence type="ECO:0000313" key="7">
    <source>
        <dbReference type="EMBL" id="CAK9031446.1"/>
    </source>
</evidence>
<keyword evidence="1" id="KW-0479">Metal-binding</keyword>
<evidence type="ECO:0000256" key="4">
    <source>
        <dbReference type="PROSITE-ProRule" id="PRU00322"/>
    </source>
</evidence>
<feature type="region of interest" description="Disordered" evidence="5">
    <location>
        <begin position="147"/>
        <end position="170"/>
    </location>
</feature>
<feature type="domain" description="RanBP2-type" evidence="6">
    <location>
        <begin position="11"/>
        <end position="42"/>
    </location>
</feature>
<accession>A0ABP0KXZ3</accession>
<evidence type="ECO:0000256" key="5">
    <source>
        <dbReference type="SAM" id="MobiDB-lite"/>
    </source>
</evidence>
<keyword evidence="2 4" id="KW-0863">Zinc-finger</keyword>
<evidence type="ECO:0000313" key="8">
    <source>
        <dbReference type="Proteomes" id="UP001642484"/>
    </source>
</evidence>
<dbReference type="Pfam" id="PF00641">
    <property type="entry name" value="Zn_ribbon_RanBP"/>
    <property type="match status" value="1"/>
</dbReference>
<dbReference type="EMBL" id="CAXAMN010010324">
    <property type="protein sequence ID" value="CAK9031446.1"/>
    <property type="molecule type" value="Genomic_DNA"/>
</dbReference>
<evidence type="ECO:0000256" key="3">
    <source>
        <dbReference type="ARBA" id="ARBA00022833"/>
    </source>
</evidence>
<evidence type="ECO:0000256" key="1">
    <source>
        <dbReference type="ARBA" id="ARBA00022723"/>
    </source>
</evidence>
<evidence type="ECO:0000259" key="6">
    <source>
        <dbReference type="PROSITE" id="PS50199"/>
    </source>
</evidence>
<protein>
    <recommendedName>
        <fullName evidence="6">RanBP2-type domain-containing protein</fullName>
    </recommendedName>
</protein>
<dbReference type="InterPro" id="IPR001876">
    <property type="entry name" value="Znf_RanBP2"/>
</dbReference>
<dbReference type="PROSITE" id="PS50199">
    <property type="entry name" value="ZF_RANBP2_2"/>
    <property type="match status" value="1"/>
</dbReference>
<dbReference type="Gene3D" id="4.10.1060.10">
    <property type="entry name" value="Zinc finger, RanBP2-type"/>
    <property type="match status" value="1"/>
</dbReference>
<dbReference type="SMART" id="SM00547">
    <property type="entry name" value="ZnF_RBZ"/>
    <property type="match status" value="1"/>
</dbReference>
<keyword evidence="8" id="KW-1185">Reference proteome</keyword>
<name>A0ABP0KXZ3_9DINO</name>
<proteinExistence type="predicted"/>
<dbReference type="Proteomes" id="UP001642484">
    <property type="component" value="Unassembled WGS sequence"/>
</dbReference>
<keyword evidence="3" id="KW-0862">Zinc</keyword>